<sequence>MIMVTIKIKQNSKQAKLFLEYVKTLSFVEVLNTSGTSSNKKEKLLSDIEKGLQEVKSIREGKTKPLSTSDLWNE</sequence>
<dbReference type="Proteomes" id="UP000077164">
    <property type="component" value="Unassembled WGS sequence"/>
</dbReference>
<gene>
    <name evidence="1" type="ORF">FBFR_09410</name>
</gene>
<accession>A0A167X6C0</accession>
<dbReference type="AlphaFoldDB" id="A0A167X6C0"/>
<keyword evidence="2" id="KW-1185">Reference proteome</keyword>
<dbReference type="STRING" id="249352.SAMN05444395_103112"/>
<evidence type="ECO:0000313" key="1">
    <source>
        <dbReference type="EMBL" id="OAB28057.1"/>
    </source>
</evidence>
<evidence type="ECO:0000313" key="2">
    <source>
        <dbReference type="Proteomes" id="UP000077164"/>
    </source>
</evidence>
<name>A0A167X6C0_9FLAO</name>
<protein>
    <submittedName>
        <fullName evidence="1">Uncharacterized protein</fullName>
    </submittedName>
</protein>
<comment type="caution">
    <text evidence="1">The sequence shown here is derived from an EMBL/GenBank/DDBJ whole genome shotgun (WGS) entry which is preliminary data.</text>
</comment>
<reference evidence="1 2" key="1">
    <citation type="submission" date="2016-03" db="EMBL/GenBank/DDBJ databases">
        <title>Draft genome sequence of Flavobacterium fryxellicola DSM 16209.</title>
        <authorList>
            <person name="Shin S.-K."/>
            <person name="Yi H."/>
        </authorList>
    </citation>
    <scope>NUCLEOTIDE SEQUENCE [LARGE SCALE GENOMIC DNA]</scope>
    <source>
        <strain evidence="1 2">DSM 16209</strain>
    </source>
</reference>
<organism evidence="1 2">
    <name type="scientific">Flavobacterium fryxellicola</name>
    <dbReference type="NCBI Taxonomy" id="249352"/>
    <lineage>
        <taxon>Bacteria</taxon>
        <taxon>Pseudomonadati</taxon>
        <taxon>Bacteroidota</taxon>
        <taxon>Flavobacteriia</taxon>
        <taxon>Flavobacteriales</taxon>
        <taxon>Flavobacteriaceae</taxon>
        <taxon>Flavobacterium</taxon>
    </lineage>
</organism>
<dbReference type="EMBL" id="LVJE01000013">
    <property type="protein sequence ID" value="OAB28057.1"/>
    <property type="molecule type" value="Genomic_DNA"/>
</dbReference>
<proteinExistence type="predicted"/>